<comment type="caution">
    <text evidence="10">The sequence shown here is derived from an EMBL/GenBank/DDBJ whole genome shotgun (WGS) entry which is preliminary data.</text>
</comment>
<keyword evidence="5 8" id="KW-0812">Transmembrane</keyword>
<accession>A0A0D6MNW1</accession>
<reference evidence="10 11" key="1">
    <citation type="submission" date="2012-10" db="EMBL/GenBank/DDBJ databases">
        <title>Genome sequencing of Tanticharoenia sakaeratensis NBRC 103193.</title>
        <authorList>
            <person name="Azuma Y."/>
            <person name="Hadano H."/>
            <person name="Hirakawa H."/>
            <person name="Matsushita K."/>
        </authorList>
    </citation>
    <scope>NUCLEOTIDE SEQUENCE [LARGE SCALE GENOMIC DNA]</scope>
    <source>
        <strain evidence="10 11">NBRC 103193</strain>
    </source>
</reference>
<dbReference type="RefSeq" id="WP_053053853.1">
    <property type="nucleotide sequence ID" value="NZ_BALE01000038.1"/>
</dbReference>
<sequence>MTPRWLWPLLLALTLVRLGVAAVLPLTPDEAYYWIWSRIPQAGYPDHPPMVALWIRAGTALCGRTALGVRLFGPLSALAGSWLVWAACRDLCVVSGRDQARAWRAPILLNATLMIGLGCALMTPDTPLTFVLALALWAFARLMRTGRPAWWLLIGLALGLGFDSKYTGLLVAGGLACWLVANRSGRAWLSRPMPWAGAGLAFIAMLPVLAWNARHHWISLVRQGGRAGDWQPARAPQFLGELFGGQIGLATPLVFCVFGLAIWRARRIPAAYPWLWMVLLPCSVFVQHALGARVQANWPVVLYPSLAVLAGCFMTRIAPAAVLGFVVTGLVYLQATTGIVPLSPHRDPAARETAGWADLAAETTQWIGTTPLSVPEYGLASELAFYGVPHIVGLDPRWKDFAAPEADIRPNLILARADERPDPAWERAGGFNDICRHAHARIVQCYRFYRASGDAHSSIAAIDLPPR</sequence>
<evidence type="ECO:0000256" key="7">
    <source>
        <dbReference type="ARBA" id="ARBA00023136"/>
    </source>
</evidence>
<dbReference type="Proteomes" id="UP000032679">
    <property type="component" value="Unassembled WGS sequence"/>
</dbReference>
<feature type="transmembrane region" description="Helical" evidence="8">
    <location>
        <begin position="150"/>
        <end position="181"/>
    </location>
</feature>
<evidence type="ECO:0000259" key="9">
    <source>
        <dbReference type="Pfam" id="PF13231"/>
    </source>
</evidence>
<dbReference type="AlphaFoldDB" id="A0A0D6MNW1"/>
<evidence type="ECO:0000256" key="2">
    <source>
        <dbReference type="ARBA" id="ARBA00022475"/>
    </source>
</evidence>
<evidence type="ECO:0000313" key="11">
    <source>
        <dbReference type="Proteomes" id="UP000032679"/>
    </source>
</evidence>
<dbReference type="PANTHER" id="PTHR33908:SF11">
    <property type="entry name" value="MEMBRANE PROTEIN"/>
    <property type="match status" value="1"/>
</dbReference>
<evidence type="ECO:0000256" key="1">
    <source>
        <dbReference type="ARBA" id="ARBA00004651"/>
    </source>
</evidence>
<evidence type="ECO:0000256" key="5">
    <source>
        <dbReference type="ARBA" id="ARBA00022692"/>
    </source>
</evidence>
<dbReference type="GO" id="GO:0005886">
    <property type="term" value="C:plasma membrane"/>
    <property type="evidence" value="ECO:0007669"/>
    <property type="project" value="UniProtKB-SubCell"/>
</dbReference>
<feature type="transmembrane region" description="Helical" evidence="8">
    <location>
        <begin position="302"/>
        <end position="333"/>
    </location>
</feature>
<protein>
    <submittedName>
        <fullName evidence="10">4-amino-4-deoxy-L-arabinose transferase</fullName>
    </submittedName>
</protein>
<evidence type="ECO:0000313" key="10">
    <source>
        <dbReference type="EMBL" id="GAN55100.1"/>
    </source>
</evidence>
<evidence type="ECO:0000256" key="8">
    <source>
        <dbReference type="SAM" id="Phobius"/>
    </source>
</evidence>
<evidence type="ECO:0000256" key="3">
    <source>
        <dbReference type="ARBA" id="ARBA00022676"/>
    </source>
</evidence>
<dbReference type="EMBL" id="BALE01000038">
    <property type="protein sequence ID" value="GAN55100.1"/>
    <property type="molecule type" value="Genomic_DNA"/>
</dbReference>
<keyword evidence="7 8" id="KW-0472">Membrane</keyword>
<dbReference type="PANTHER" id="PTHR33908">
    <property type="entry name" value="MANNOSYLTRANSFERASE YKCB-RELATED"/>
    <property type="match status" value="1"/>
</dbReference>
<feature type="domain" description="Glycosyltransferase RgtA/B/C/D-like" evidence="9">
    <location>
        <begin position="46"/>
        <end position="211"/>
    </location>
</feature>
<feature type="transmembrane region" description="Helical" evidence="8">
    <location>
        <begin position="242"/>
        <end position="263"/>
    </location>
</feature>
<evidence type="ECO:0000256" key="6">
    <source>
        <dbReference type="ARBA" id="ARBA00022989"/>
    </source>
</evidence>
<keyword evidence="4 10" id="KW-0808">Transferase</keyword>
<dbReference type="InterPro" id="IPR050297">
    <property type="entry name" value="LipidA_mod_glycosyltrf_83"/>
</dbReference>
<feature type="transmembrane region" description="Helical" evidence="8">
    <location>
        <begin position="270"/>
        <end position="290"/>
    </location>
</feature>
<dbReference type="GO" id="GO:0016763">
    <property type="term" value="F:pentosyltransferase activity"/>
    <property type="evidence" value="ECO:0007669"/>
    <property type="project" value="TreeGrafter"/>
</dbReference>
<feature type="transmembrane region" description="Helical" evidence="8">
    <location>
        <begin position="193"/>
        <end position="213"/>
    </location>
</feature>
<dbReference type="STRING" id="1231623.Tasa_038_081"/>
<dbReference type="OrthoDB" id="9811222at2"/>
<organism evidence="10 11">
    <name type="scientific">Tanticharoenia sakaeratensis NBRC 103193</name>
    <dbReference type="NCBI Taxonomy" id="1231623"/>
    <lineage>
        <taxon>Bacteria</taxon>
        <taxon>Pseudomonadati</taxon>
        <taxon>Pseudomonadota</taxon>
        <taxon>Alphaproteobacteria</taxon>
        <taxon>Acetobacterales</taxon>
        <taxon>Acetobacteraceae</taxon>
        <taxon>Tanticharoenia</taxon>
    </lineage>
</organism>
<dbReference type="InterPro" id="IPR038731">
    <property type="entry name" value="RgtA/B/C-like"/>
</dbReference>
<keyword evidence="6 8" id="KW-1133">Transmembrane helix</keyword>
<feature type="transmembrane region" description="Helical" evidence="8">
    <location>
        <begin position="71"/>
        <end position="88"/>
    </location>
</feature>
<keyword evidence="3" id="KW-0328">Glycosyltransferase</keyword>
<dbReference type="GO" id="GO:0009103">
    <property type="term" value="P:lipopolysaccharide biosynthetic process"/>
    <property type="evidence" value="ECO:0007669"/>
    <property type="project" value="UniProtKB-ARBA"/>
</dbReference>
<keyword evidence="2" id="KW-1003">Cell membrane</keyword>
<comment type="subcellular location">
    <subcellularLocation>
        <location evidence="1">Cell membrane</location>
        <topology evidence="1">Multi-pass membrane protein</topology>
    </subcellularLocation>
</comment>
<gene>
    <name evidence="10" type="ORF">Tasa_038_081</name>
</gene>
<dbReference type="Pfam" id="PF13231">
    <property type="entry name" value="PMT_2"/>
    <property type="match status" value="1"/>
</dbReference>
<feature type="transmembrane region" description="Helical" evidence="8">
    <location>
        <begin position="108"/>
        <end position="138"/>
    </location>
</feature>
<keyword evidence="11" id="KW-1185">Reference proteome</keyword>
<evidence type="ECO:0000256" key="4">
    <source>
        <dbReference type="ARBA" id="ARBA00022679"/>
    </source>
</evidence>
<proteinExistence type="predicted"/>
<name>A0A0D6MNW1_9PROT</name>